<dbReference type="PANTHER" id="PTHR47891:SF1">
    <property type="entry name" value="CORA-MAGNESIUM AND COBALT TRANSPORTER"/>
    <property type="match status" value="1"/>
</dbReference>
<dbReference type="InterPro" id="IPR045861">
    <property type="entry name" value="CorA_cytoplasmic_dom"/>
</dbReference>
<gene>
    <name evidence="1" type="ORF">SGADD02_00958</name>
    <name evidence="2" type="ORF">SGADD03_01061</name>
</gene>
<dbReference type="AlphaFoldDB" id="A0A139R2Z4"/>
<dbReference type="SUPFAM" id="SSF143865">
    <property type="entry name" value="CorA soluble domain-like"/>
    <property type="match status" value="1"/>
</dbReference>
<dbReference type="Gene3D" id="3.30.460.20">
    <property type="entry name" value="CorA soluble domain-like"/>
    <property type="match status" value="1"/>
</dbReference>
<evidence type="ECO:0000313" key="1">
    <source>
        <dbReference type="EMBL" id="KXT69311.1"/>
    </source>
</evidence>
<comment type="caution">
    <text evidence="2">The sequence shown here is derived from an EMBL/GenBank/DDBJ whole genome shotgun (WGS) entry which is preliminary data.</text>
</comment>
<dbReference type="Proteomes" id="UP000071927">
    <property type="component" value="Unassembled WGS sequence"/>
</dbReference>
<evidence type="ECO:0000313" key="3">
    <source>
        <dbReference type="Proteomes" id="UP000070198"/>
    </source>
</evidence>
<dbReference type="Proteomes" id="UP000070198">
    <property type="component" value="Unassembled WGS sequence"/>
</dbReference>
<dbReference type="GO" id="GO:0046873">
    <property type="term" value="F:metal ion transmembrane transporter activity"/>
    <property type="evidence" value="ECO:0007669"/>
    <property type="project" value="InterPro"/>
</dbReference>
<dbReference type="PATRIC" id="fig|315405.11.peg.1128"/>
<accession>A0A139R2Z4</accession>
<name>A0A139R2Z4_9STRE</name>
<dbReference type="InterPro" id="IPR047199">
    <property type="entry name" value="CorA-like"/>
</dbReference>
<dbReference type="Pfam" id="PF01544">
    <property type="entry name" value="CorA"/>
    <property type="match status" value="1"/>
</dbReference>
<evidence type="ECO:0000313" key="4">
    <source>
        <dbReference type="Proteomes" id="UP000071927"/>
    </source>
</evidence>
<organism evidence="2 4">
    <name type="scientific">Streptococcus gallolyticus</name>
    <dbReference type="NCBI Taxonomy" id="315405"/>
    <lineage>
        <taxon>Bacteria</taxon>
        <taxon>Bacillati</taxon>
        <taxon>Bacillota</taxon>
        <taxon>Bacilli</taxon>
        <taxon>Lactobacillales</taxon>
        <taxon>Streptococcaceae</taxon>
        <taxon>Streptococcus</taxon>
    </lineage>
</organism>
<proteinExistence type="predicted"/>
<dbReference type="EMBL" id="LQXV01000176">
    <property type="protein sequence ID" value="KXU09066.1"/>
    <property type="molecule type" value="Genomic_DNA"/>
</dbReference>
<protein>
    <submittedName>
        <fullName evidence="2">Magnesium and cobalt transport protein CorA</fullName>
    </submittedName>
</protein>
<evidence type="ECO:0000313" key="2">
    <source>
        <dbReference type="EMBL" id="KXU09066.1"/>
    </source>
</evidence>
<dbReference type="InterPro" id="IPR002523">
    <property type="entry name" value="MgTranspt_CorA/ZnTranspt_ZntB"/>
</dbReference>
<reference evidence="3 4" key="1">
    <citation type="submission" date="2016-01" db="EMBL/GenBank/DDBJ databases">
        <title>Highly variable Streptococcus oralis are common among viridans streptococci isolated from primates.</title>
        <authorList>
            <person name="Denapaite D."/>
            <person name="Rieger M."/>
            <person name="Koendgen S."/>
            <person name="Brueckner R."/>
            <person name="Ochigava I."/>
            <person name="Kappeler P."/>
            <person name="Maetz-Rensing K."/>
            <person name="Leendertz F."/>
            <person name="Hakenbeck R."/>
        </authorList>
    </citation>
    <scope>NUCLEOTIDE SEQUENCE [LARGE SCALE GENOMIC DNA]</scope>
    <source>
        <strain evidence="1 3">DD02</strain>
        <strain evidence="2 4">DD03</strain>
    </source>
</reference>
<sequence length="221" mass="25938">MAITKEMLGDRLTWVAIDSDKISQTSNLYAEYGIDEELISYALDRNERAHMEYDWQTETMIIIYNVLNRTKEDNHYETIPITFVVRGDQLITIFNSDNAYIVDLMRHYLQRRPDVSIYKFLFMSLFLIAEAYFPYLEEMDKSTSQLNRRLRQRTTKKDLLGLSDIETGMVYLVSASNQNVILLEQLKGQAFYKQLNNIEKEQLEDSLIEARQLSSMTQVNA</sequence>
<dbReference type="PANTHER" id="PTHR47891">
    <property type="entry name" value="TRANSPORTER-RELATED"/>
    <property type="match status" value="1"/>
</dbReference>
<dbReference type="GO" id="GO:0016020">
    <property type="term" value="C:membrane"/>
    <property type="evidence" value="ECO:0007669"/>
    <property type="project" value="InterPro"/>
</dbReference>
<dbReference type="CDD" id="cd12827">
    <property type="entry name" value="EcCorA_ZntB-like_u2"/>
    <property type="match status" value="1"/>
</dbReference>
<dbReference type="EMBL" id="LQOF01000199">
    <property type="protein sequence ID" value="KXT69311.1"/>
    <property type="molecule type" value="Genomic_DNA"/>
</dbReference>